<dbReference type="InterPro" id="IPR033897">
    <property type="entry name" value="SRF-like_MADS-box"/>
</dbReference>
<dbReference type="PROSITE" id="PS50066">
    <property type="entry name" value="MADS_BOX_2"/>
    <property type="match status" value="1"/>
</dbReference>
<dbReference type="SMART" id="SM00432">
    <property type="entry name" value="MADS"/>
    <property type="match status" value="1"/>
</dbReference>
<feature type="domain" description="MADS-box" evidence="6">
    <location>
        <begin position="1"/>
        <end position="49"/>
    </location>
</feature>
<dbReference type="CDD" id="cd00266">
    <property type="entry name" value="MADS_SRF_like"/>
    <property type="match status" value="1"/>
</dbReference>
<dbReference type="InterPro" id="IPR036879">
    <property type="entry name" value="TF_MADSbox_sf"/>
</dbReference>
<keyword evidence="3" id="KW-0238">DNA-binding</keyword>
<dbReference type="PANTHER" id="PTHR11945:SF387">
    <property type="entry name" value="AGAMOUS-LIKE MADS-BOX PROTEIN AGL80"/>
    <property type="match status" value="1"/>
</dbReference>
<proteinExistence type="predicted"/>
<sequence>MARYKVKLAYIVNDAKRRAAFRKRRKGLMKKVSELSTLCGVTACAIVYGPDDPQPQVWPEQPDVHRTLMRFKSLTLLEQNSRQFNQEDFMNKRIGKITTQYNKLRQQNRYMEINQIYNLAMDGTCSILVHDYSAIVDLLWLLDEKKKEVQRKLLGLKNAPTNIFAANTSSGVFTTTNSLVVDFINTNVNVGFVNGSGITGVTGGGVYSGFVNHYRQGDVIFNGTGTSIPQSDGQMVNYLDGGYKNNNSQMMMMGGRVPKPSYNGGTGTSAYIFNNNSAGGGGGVPTPSYNGGTGTFANIFNNNSVGGVRVPTPSYNEGTGTLANIFDKNSAREGGVPPPSYNGVMGTWVDIFKNNSAGGGGVSPPSYNEGTGTLADIVNINNNNNNNNTWMMPAINSYVPMNNM</sequence>
<protein>
    <recommendedName>
        <fullName evidence="6">MADS-box domain-containing protein</fullName>
    </recommendedName>
</protein>
<accession>A0AA41SNV6</accession>
<comment type="caution">
    <text evidence="7">The sequence shown here is derived from an EMBL/GenBank/DDBJ whole genome shotgun (WGS) entry which is preliminary data.</text>
</comment>
<dbReference type="GO" id="GO:0045944">
    <property type="term" value="P:positive regulation of transcription by RNA polymerase II"/>
    <property type="evidence" value="ECO:0007669"/>
    <property type="project" value="InterPro"/>
</dbReference>
<dbReference type="EMBL" id="JAJJMA010191483">
    <property type="protein sequence ID" value="MCL7038520.1"/>
    <property type="molecule type" value="Genomic_DNA"/>
</dbReference>
<keyword evidence="8" id="KW-1185">Reference proteome</keyword>
<dbReference type="InterPro" id="IPR002100">
    <property type="entry name" value="TF_MADSbox"/>
</dbReference>
<dbReference type="Proteomes" id="UP001177140">
    <property type="component" value="Unassembled WGS sequence"/>
</dbReference>
<dbReference type="GO" id="GO:0005634">
    <property type="term" value="C:nucleus"/>
    <property type="evidence" value="ECO:0007669"/>
    <property type="project" value="UniProtKB-SubCell"/>
</dbReference>
<dbReference type="SUPFAM" id="SSF55455">
    <property type="entry name" value="SRF-like"/>
    <property type="match status" value="1"/>
</dbReference>
<dbReference type="FunFam" id="3.40.1810.10:FF:000024">
    <property type="entry name" value="Agamous-like MADS-box protein AGL80"/>
    <property type="match status" value="1"/>
</dbReference>
<organism evidence="7 8">
    <name type="scientific">Papaver nudicaule</name>
    <name type="common">Iceland poppy</name>
    <dbReference type="NCBI Taxonomy" id="74823"/>
    <lineage>
        <taxon>Eukaryota</taxon>
        <taxon>Viridiplantae</taxon>
        <taxon>Streptophyta</taxon>
        <taxon>Embryophyta</taxon>
        <taxon>Tracheophyta</taxon>
        <taxon>Spermatophyta</taxon>
        <taxon>Magnoliopsida</taxon>
        <taxon>Ranunculales</taxon>
        <taxon>Papaveraceae</taxon>
        <taxon>Papaveroideae</taxon>
        <taxon>Papaver</taxon>
    </lineage>
</organism>
<dbReference type="AlphaFoldDB" id="A0AA41SNV6"/>
<dbReference type="Pfam" id="PF00319">
    <property type="entry name" value="SRF-TF"/>
    <property type="match status" value="1"/>
</dbReference>
<dbReference type="GO" id="GO:0000978">
    <property type="term" value="F:RNA polymerase II cis-regulatory region sequence-specific DNA binding"/>
    <property type="evidence" value="ECO:0007669"/>
    <property type="project" value="TreeGrafter"/>
</dbReference>
<keyword evidence="5" id="KW-0539">Nucleus</keyword>
<dbReference type="Gene3D" id="3.40.1810.10">
    <property type="entry name" value="Transcription factor, MADS-box"/>
    <property type="match status" value="1"/>
</dbReference>
<evidence type="ECO:0000256" key="2">
    <source>
        <dbReference type="ARBA" id="ARBA00023015"/>
    </source>
</evidence>
<keyword evidence="2" id="KW-0805">Transcription regulation</keyword>
<evidence type="ECO:0000259" key="6">
    <source>
        <dbReference type="PROSITE" id="PS50066"/>
    </source>
</evidence>
<dbReference type="PANTHER" id="PTHR11945">
    <property type="entry name" value="MADS BOX PROTEIN"/>
    <property type="match status" value="1"/>
</dbReference>
<evidence type="ECO:0000313" key="8">
    <source>
        <dbReference type="Proteomes" id="UP001177140"/>
    </source>
</evidence>
<dbReference type="GO" id="GO:0046983">
    <property type="term" value="F:protein dimerization activity"/>
    <property type="evidence" value="ECO:0007669"/>
    <property type="project" value="InterPro"/>
</dbReference>
<evidence type="ECO:0000256" key="5">
    <source>
        <dbReference type="ARBA" id="ARBA00023242"/>
    </source>
</evidence>
<keyword evidence="4" id="KW-0804">Transcription</keyword>
<gene>
    <name evidence="7" type="ORF">MKW94_023647</name>
</gene>
<name>A0AA41SNV6_PAPNU</name>
<evidence type="ECO:0000256" key="1">
    <source>
        <dbReference type="ARBA" id="ARBA00004123"/>
    </source>
</evidence>
<evidence type="ECO:0000313" key="7">
    <source>
        <dbReference type="EMBL" id="MCL7038520.1"/>
    </source>
</evidence>
<dbReference type="PRINTS" id="PR00404">
    <property type="entry name" value="MADSDOMAIN"/>
</dbReference>
<evidence type="ECO:0000256" key="4">
    <source>
        <dbReference type="ARBA" id="ARBA00023163"/>
    </source>
</evidence>
<dbReference type="GO" id="GO:0000981">
    <property type="term" value="F:DNA-binding transcription factor activity, RNA polymerase II-specific"/>
    <property type="evidence" value="ECO:0007669"/>
    <property type="project" value="InterPro"/>
</dbReference>
<reference evidence="7" key="1">
    <citation type="submission" date="2022-03" db="EMBL/GenBank/DDBJ databases">
        <title>A functionally conserved STORR gene fusion in Papaver species that diverged 16.8 million years ago.</title>
        <authorList>
            <person name="Catania T."/>
        </authorList>
    </citation>
    <scope>NUCLEOTIDE SEQUENCE</scope>
    <source>
        <strain evidence="7">S-191538</strain>
    </source>
</reference>
<comment type="subcellular location">
    <subcellularLocation>
        <location evidence="1">Nucleus</location>
    </subcellularLocation>
</comment>
<evidence type="ECO:0000256" key="3">
    <source>
        <dbReference type="ARBA" id="ARBA00023125"/>
    </source>
</evidence>